<evidence type="ECO:0000256" key="3">
    <source>
        <dbReference type="ARBA" id="ARBA00011233"/>
    </source>
</evidence>
<gene>
    <name evidence="10" type="primary">LOC102804610</name>
</gene>
<dbReference type="InterPro" id="IPR006585">
    <property type="entry name" value="FTP1"/>
</dbReference>
<accession>A0ABM0LWV2</accession>
<evidence type="ECO:0000256" key="5">
    <source>
        <dbReference type="ARBA" id="ARBA00022734"/>
    </source>
</evidence>
<dbReference type="PANTHER" id="PTHR45713:SF6">
    <property type="entry name" value="F5_8 TYPE C DOMAIN-CONTAINING PROTEIN"/>
    <property type="match status" value="1"/>
</dbReference>
<dbReference type="Proteomes" id="UP000694865">
    <property type="component" value="Unplaced"/>
</dbReference>
<keyword evidence="9" id="KW-1185">Reference proteome</keyword>
<evidence type="ECO:0000256" key="4">
    <source>
        <dbReference type="ARBA" id="ARBA00022723"/>
    </source>
</evidence>
<evidence type="ECO:0000256" key="7">
    <source>
        <dbReference type="ARBA" id="ARBA00023157"/>
    </source>
</evidence>
<name>A0ABM0LWV2_SACKO</name>
<evidence type="ECO:0000256" key="6">
    <source>
        <dbReference type="ARBA" id="ARBA00022837"/>
    </source>
</evidence>
<evidence type="ECO:0000256" key="1">
    <source>
        <dbReference type="ARBA" id="ARBA00002219"/>
    </source>
</evidence>
<comment type="similarity">
    <text evidence="2">Belongs to the fucolectin family.</text>
</comment>
<dbReference type="SUPFAM" id="SSF49785">
    <property type="entry name" value="Galactose-binding domain-like"/>
    <property type="match status" value="2"/>
</dbReference>
<keyword evidence="4" id="KW-0479">Metal-binding</keyword>
<feature type="domain" description="Fucolectin tachylectin-4 pentraxin-1" evidence="8">
    <location>
        <begin position="129"/>
        <end position="273"/>
    </location>
</feature>
<evidence type="ECO:0000313" key="9">
    <source>
        <dbReference type="Proteomes" id="UP000694865"/>
    </source>
</evidence>
<dbReference type="RefSeq" id="XP_006812243.1">
    <property type="nucleotide sequence ID" value="XM_006812180.1"/>
</dbReference>
<keyword evidence="6" id="KW-0106">Calcium</keyword>
<organism evidence="9 10">
    <name type="scientific">Saccoglossus kowalevskii</name>
    <name type="common">Acorn worm</name>
    <dbReference type="NCBI Taxonomy" id="10224"/>
    <lineage>
        <taxon>Eukaryota</taxon>
        <taxon>Metazoa</taxon>
        <taxon>Hemichordata</taxon>
        <taxon>Enteropneusta</taxon>
        <taxon>Harrimaniidae</taxon>
        <taxon>Saccoglossus</taxon>
    </lineage>
</organism>
<proteinExistence type="inferred from homology"/>
<protein>
    <submittedName>
        <fullName evidence="10">Pentraxin fusion protein-like</fullName>
    </submittedName>
</protein>
<dbReference type="SMART" id="SM00607">
    <property type="entry name" value="FTP"/>
    <property type="match status" value="1"/>
</dbReference>
<comment type="function">
    <text evidence="1">Acts as a defensive agent. Recognizes blood group fucosylated oligosaccharides including A, B, H and Lewis B-type antigens. Does not recognize Lewis A antigen and has low affinity for monovalent haptens.</text>
</comment>
<reference evidence="10" key="1">
    <citation type="submission" date="2025-08" db="UniProtKB">
        <authorList>
            <consortium name="RefSeq"/>
        </authorList>
    </citation>
    <scope>IDENTIFICATION</scope>
    <source>
        <tissue evidence="10">Testes</tissue>
    </source>
</reference>
<dbReference type="GeneID" id="102804610"/>
<keyword evidence="5" id="KW-0430">Lectin</keyword>
<dbReference type="InterPro" id="IPR051941">
    <property type="entry name" value="BG_Antigen-Binding_Lectin"/>
</dbReference>
<evidence type="ECO:0000256" key="2">
    <source>
        <dbReference type="ARBA" id="ARBA00010147"/>
    </source>
</evidence>
<evidence type="ECO:0000259" key="8">
    <source>
        <dbReference type="SMART" id="SM00607"/>
    </source>
</evidence>
<comment type="subunit">
    <text evidence="3">Homotrimer.</text>
</comment>
<dbReference type="InterPro" id="IPR008979">
    <property type="entry name" value="Galactose-bd-like_sf"/>
</dbReference>
<dbReference type="Pfam" id="PF22633">
    <property type="entry name" value="F5_F8_type_C_2"/>
    <property type="match status" value="2"/>
</dbReference>
<dbReference type="PANTHER" id="PTHR45713">
    <property type="entry name" value="FTP DOMAIN-CONTAINING PROTEIN"/>
    <property type="match status" value="1"/>
</dbReference>
<dbReference type="Gene3D" id="2.60.120.260">
    <property type="entry name" value="Galactose-binding domain-like"/>
    <property type="match status" value="2"/>
</dbReference>
<keyword evidence="7" id="KW-1015">Disulfide bond</keyword>
<evidence type="ECO:0000313" key="10">
    <source>
        <dbReference type="RefSeq" id="XP_006812243.1"/>
    </source>
</evidence>
<sequence length="275" mass="30792">MQTSNYVNASASNKARDGDIHTCAKTQYISEPFWTIWFGSTFRVYEVTIKHNGDPGSSLTDAEIRVGANPSIIQNELCANRLKASQTASLSFTIVCTTPLYGMFLSIQIRGKRQTLTLCEVEIYGSKALSNVALDKHAEQSSQYRDGSAIKAVDGDTSSDYSHHSCMHTQLEYEPWWRVDIGYICDIFQIVITNRQDCCSDNLIGAEVRVGNSESLNENDTLCGRVTRDEIHEVDIQLSCEVKTVGRYVSVRIMGRKDHLHICEVKIFGKGIDFL</sequence>